<dbReference type="Proteomes" id="UP000267251">
    <property type="component" value="Unassembled WGS sequence"/>
</dbReference>
<evidence type="ECO:0000256" key="5">
    <source>
        <dbReference type="ARBA" id="ARBA00023128"/>
    </source>
</evidence>
<keyword evidence="3" id="KW-0999">Mitochondrion inner membrane</keyword>
<gene>
    <name evidence="8" type="ORF">BJ684DRAFT_18500</name>
</gene>
<evidence type="ECO:0000256" key="7">
    <source>
        <dbReference type="SAM" id="Phobius"/>
    </source>
</evidence>
<protein>
    <submittedName>
        <fullName evidence="8">Uncharacterized protein</fullName>
    </submittedName>
</protein>
<evidence type="ECO:0000256" key="4">
    <source>
        <dbReference type="ARBA" id="ARBA00022989"/>
    </source>
</evidence>
<keyword evidence="6 7" id="KW-0472">Membrane</keyword>
<evidence type="ECO:0000313" key="8">
    <source>
        <dbReference type="EMBL" id="RKP15149.1"/>
    </source>
</evidence>
<keyword evidence="5" id="KW-0496">Mitochondrion</keyword>
<feature type="transmembrane region" description="Helical" evidence="7">
    <location>
        <begin position="77"/>
        <end position="96"/>
    </location>
</feature>
<dbReference type="GO" id="GO:0004129">
    <property type="term" value="F:cytochrome-c oxidase activity"/>
    <property type="evidence" value="ECO:0007669"/>
    <property type="project" value="TreeGrafter"/>
</dbReference>
<name>A0A4V1IYN2_9FUNG</name>
<dbReference type="CDD" id="cd22888">
    <property type="entry name" value="CcO_VIIa_fungal"/>
    <property type="match status" value="1"/>
</dbReference>
<evidence type="ECO:0000256" key="1">
    <source>
        <dbReference type="ARBA" id="ARBA00004273"/>
    </source>
</evidence>
<evidence type="ECO:0000256" key="2">
    <source>
        <dbReference type="ARBA" id="ARBA00022692"/>
    </source>
</evidence>
<evidence type="ECO:0000256" key="6">
    <source>
        <dbReference type="ARBA" id="ARBA00023136"/>
    </source>
</evidence>
<reference evidence="9" key="1">
    <citation type="journal article" date="2018" name="Nat. Microbiol.">
        <title>Leveraging single-cell genomics to expand the fungal tree of life.</title>
        <authorList>
            <person name="Ahrendt S.R."/>
            <person name="Quandt C.A."/>
            <person name="Ciobanu D."/>
            <person name="Clum A."/>
            <person name="Salamov A."/>
            <person name="Andreopoulos B."/>
            <person name="Cheng J.F."/>
            <person name="Woyke T."/>
            <person name="Pelin A."/>
            <person name="Henrissat B."/>
            <person name="Reynolds N.K."/>
            <person name="Benny G.L."/>
            <person name="Smith M.E."/>
            <person name="James T.Y."/>
            <person name="Grigoriev I.V."/>
        </authorList>
    </citation>
    <scope>NUCLEOTIDE SEQUENCE [LARGE SCALE GENOMIC DNA]</scope>
</reference>
<dbReference type="PANTHER" id="PTHR28264:SF1">
    <property type="entry name" value="CYTOCHROME C OXIDASE SUBUNIT 6C"/>
    <property type="match status" value="1"/>
</dbReference>
<dbReference type="GO" id="GO:0006123">
    <property type="term" value="P:mitochondrial electron transport, cytochrome c to oxygen"/>
    <property type="evidence" value="ECO:0007669"/>
    <property type="project" value="TreeGrafter"/>
</dbReference>
<organism evidence="8 9">
    <name type="scientific">Piptocephalis cylindrospora</name>
    <dbReference type="NCBI Taxonomy" id="1907219"/>
    <lineage>
        <taxon>Eukaryota</taxon>
        <taxon>Fungi</taxon>
        <taxon>Fungi incertae sedis</taxon>
        <taxon>Zoopagomycota</taxon>
        <taxon>Zoopagomycotina</taxon>
        <taxon>Zoopagomycetes</taxon>
        <taxon>Zoopagales</taxon>
        <taxon>Piptocephalidaceae</taxon>
        <taxon>Piptocephalis</taxon>
    </lineage>
</organism>
<accession>A0A4V1IYN2</accession>
<evidence type="ECO:0000313" key="9">
    <source>
        <dbReference type="Proteomes" id="UP000267251"/>
    </source>
</evidence>
<sequence length="119" mass="12950">MRIREICRISAAPTECVHQAISLIYDAADTLPTHLSLASATLHLLEALKFVMAFPVAATTALNHTIAPIKGGLKRRALVDITAGLGLGIAAGYAYWYGWRLPAVARREAYYAKLKAEKE</sequence>
<keyword evidence="9" id="KW-1185">Reference proteome</keyword>
<dbReference type="EMBL" id="KZ987753">
    <property type="protein sequence ID" value="RKP15149.1"/>
    <property type="molecule type" value="Genomic_DNA"/>
</dbReference>
<comment type="subcellular location">
    <subcellularLocation>
        <location evidence="1">Mitochondrion inner membrane</location>
    </subcellularLocation>
</comment>
<keyword evidence="4 7" id="KW-1133">Transmembrane helix</keyword>
<evidence type="ECO:0000256" key="3">
    <source>
        <dbReference type="ARBA" id="ARBA00022792"/>
    </source>
</evidence>
<dbReference type="GO" id="GO:0005743">
    <property type="term" value="C:mitochondrial inner membrane"/>
    <property type="evidence" value="ECO:0007669"/>
    <property type="project" value="UniProtKB-SubCell"/>
</dbReference>
<keyword evidence="2 7" id="KW-0812">Transmembrane</keyword>
<proteinExistence type="predicted"/>
<dbReference type="OrthoDB" id="2317211at2759"/>
<dbReference type="PANTHER" id="PTHR28264">
    <property type="entry name" value="CYTOCHROME C OXIDASE SUBUNIT 7A"/>
    <property type="match status" value="1"/>
</dbReference>
<dbReference type="AlphaFoldDB" id="A0A4V1IYN2"/>